<protein>
    <submittedName>
        <fullName evidence="1">Uncharacterized protein</fullName>
    </submittedName>
</protein>
<comment type="caution">
    <text evidence="1">The sequence shown here is derived from an EMBL/GenBank/DDBJ whole genome shotgun (WGS) entry which is preliminary data.</text>
</comment>
<dbReference type="AlphaFoldDB" id="A0AAN8XV72"/>
<organism evidence="1 2">
    <name type="scientific">Halocaridina rubra</name>
    <name type="common">Hawaiian red shrimp</name>
    <dbReference type="NCBI Taxonomy" id="373956"/>
    <lineage>
        <taxon>Eukaryota</taxon>
        <taxon>Metazoa</taxon>
        <taxon>Ecdysozoa</taxon>
        <taxon>Arthropoda</taxon>
        <taxon>Crustacea</taxon>
        <taxon>Multicrustacea</taxon>
        <taxon>Malacostraca</taxon>
        <taxon>Eumalacostraca</taxon>
        <taxon>Eucarida</taxon>
        <taxon>Decapoda</taxon>
        <taxon>Pleocyemata</taxon>
        <taxon>Caridea</taxon>
        <taxon>Atyoidea</taxon>
        <taxon>Atyidae</taxon>
        <taxon>Halocaridina</taxon>
    </lineage>
</organism>
<name>A0AAN8XV72_HALRR</name>
<proteinExistence type="predicted"/>
<dbReference type="Proteomes" id="UP001381693">
    <property type="component" value="Unassembled WGS sequence"/>
</dbReference>
<evidence type="ECO:0000313" key="1">
    <source>
        <dbReference type="EMBL" id="KAK7084889.1"/>
    </source>
</evidence>
<gene>
    <name evidence="1" type="ORF">SK128_010840</name>
</gene>
<evidence type="ECO:0000313" key="2">
    <source>
        <dbReference type="Proteomes" id="UP001381693"/>
    </source>
</evidence>
<sequence length="52" mass="5925">MSLRESSRGRNQIVKDYVTTAQLRCGGWRSQELTSYCGSYKSFSLDPFGDIE</sequence>
<reference evidence="1 2" key="1">
    <citation type="submission" date="2023-11" db="EMBL/GenBank/DDBJ databases">
        <title>Halocaridina rubra genome assembly.</title>
        <authorList>
            <person name="Smith C."/>
        </authorList>
    </citation>
    <scope>NUCLEOTIDE SEQUENCE [LARGE SCALE GENOMIC DNA]</scope>
    <source>
        <strain evidence="1">EP-1</strain>
        <tissue evidence="1">Whole</tissue>
    </source>
</reference>
<accession>A0AAN8XV72</accession>
<keyword evidence="2" id="KW-1185">Reference proteome</keyword>
<dbReference type="EMBL" id="JAXCGZ010001952">
    <property type="protein sequence ID" value="KAK7084889.1"/>
    <property type="molecule type" value="Genomic_DNA"/>
</dbReference>